<dbReference type="Gene3D" id="3.40.50.720">
    <property type="entry name" value="NAD(P)-binding Rossmann-like Domain"/>
    <property type="match status" value="1"/>
</dbReference>
<dbReference type="PANTHER" id="PTHR43000">
    <property type="entry name" value="DTDP-D-GLUCOSE 4,6-DEHYDRATASE-RELATED"/>
    <property type="match status" value="1"/>
</dbReference>
<organism evidence="4 5">
    <name type="scientific">Rhizobium oryzicola</name>
    <dbReference type="NCBI Taxonomy" id="1232668"/>
    <lineage>
        <taxon>Bacteria</taxon>
        <taxon>Pseudomonadati</taxon>
        <taxon>Pseudomonadota</taxon>
        <taxon>Alphaproteobacteria</taxon>
        <taxon>Hyphomicrobiales</taxon>
        <taxon>Rhizobiaceae</taxon>
        <taxon>Rhizobium/Agrobacterium group</taxon>
        <taxon>Rhizobium</taxon>
    </lineage>
</organism>
<reference evidence="4" key="1">
    <citation type="journal article" date="2015" name="Int. J. Syst. Evol. Microbiol.">
        <title>Rhizobium oryzicola sp. nov., potential plant-growth-promoting endophytic bacteria isolated from rice roots.</title>
        <authorList>
            <person name="Zhang X.X."/>
            <person name="Gao J.S."/>
            <person name="Cao Y.H."/>
            <person name="Sheirdil R.A."/>
            <person name="Wang X.C."/>
            <person name="Zhang L."/>
        </authorList>
    </citation>
    <scope>NUCLEOTIDE SEQUENCE</scope>
    <source>
        <strain evidence="4">05753</strain>
    </source>
</reference>
<feature type="domain" description="NAD-dependent epimerase/dehydratase" evidence="3">
    <location>
        <begin position="2"/>
        <end position="221"/>
    </location>
</feature>
<dbReference type="InterPro" id="IPR036291">
    <property type="entry name" value="NAD(P)-bd_dom_sf"/>
</dbReference>
<dbReference type="RefSeq" id="WP_302079046.1">
    <property type="nucleotide sequence ID" value="NZ_JAUKWQ010000010.1"/>
</dbReference>
<dbReference type="Pfam" id="PF01370">
    <property type="entry name" value="Epimerase"/>
    <property type="match status" value="1"/>
</dbReference>
<comment type="similarity">
    <text evidence="2">Belongs to the NAD(P)-dependent epimerase/dehydratase family.</text>
</comment>
<name>A0ABT8T206_9HYPH</name>
<accession>A0ABT8T206</accession>
<evidence type="ECO:0000259" key="3">
    <source>
        <dbReference type="Pfam" id="PF01370"/>
    </source>
</evidence>
<evidence type="ECO:0000256" key="1">
    <source>
        <dbReference type="ARBA" id="ARBA00005125"/>
    </source>
</evidence>
<evidence type="ECO:0000313" key="4">
    <source>
        <dbReference type="EMBL" id="MDO1584784.1"/>
    </source>
</evidence>
<sequence>MILVTGATGFVGRHLCALLRERGLAYRAISRHPRQGHLAIGEMSAGTDWSAALQGVTCIIHLAARVHVMQETENDPLSAFRAMNIETTLSLARQAVSSGVKRFVFVSSVKVNGERTEAGQAFHADDLPAPEDPYGVSKAEAEAALLALSKQTGMEVVIVRPPLVHGPGVGANFAALMRWAARGIPSPFGACNNSRSLVYVGNLCDLLCAVVDHPRAAGEVFLVSDGYDPSTRELFQHLSRLRDARGIQLPIPPALLRAVASVLGKSSYAERLLGNLQVDIGKTRDLLGWSPPIAFPEGLRRTVEGARSEP</sequence>
<dbReference type="Proteomes" id="UP001169006">
    <property type="component" value="Unassembled WGS sequence"/>
</dbReference>
<evidence type="ECO:0000256" key="2">
    <source>
        <dbReference type="ARBA" id="ARBA00007637"/>
    </source>
</evidence>
<dbReference type="EMBL" id="JAUKWQ010000010">
    <property type="protein sequence ID" value="MDO1584784.1"/>
    <property type="molecule type" value="Genomic_DNA"/>
</dbReference>
<gene>
    <name evidence="4" type="ORF">Q2T52_22080</name>
</gene>
<evidence type="ECO:0000313" key="5">
    <source>
        <dbReference type="Proteomes" id="UP001169006"/>
    </source>
</evidence>
<comment type="caution">
    <text evidence="4">The sequence shown here is derived from an EMBL/GenBank/DDBJ whole genome shotgun (WGS) entry which is preliminary data.</text>
</comment>
<protein>
    <submittedName>
        <fullName evidence="4">NAD-dependent epimerase/dehydratase family protein</fullName>
    </submittedName>
</protein>
<keyword evidence="5" id="KW-1185">Reference proteome</keyword>
<proteinExistence type="inferred from homology"/>
<dbReference type="SUPFAM" id="SSF51735">
    <property type="entry name" value="NAD(P)-binding Rossmann-fold domains"/>
    <property type="match status" value="1"/>
</dbReference>
<dbReference type="InterPro" id="IPR001509">
    <property type="entry name" value="Epimerase_deHydtase"/>
</dbReference>
<comment type="pathway">
    <text evidence="1">Bacterial outer membrane biogenesis; LPS O-antigen biosynthesis.</text>
</comment>
<reference evidence="4" key="2">
    <citation type="submission" date="2023-07" db="EMBL/GenBank/DDBJ databases">
        <authorList>
            <person name="Sun H."/>
        </authorList>
    </citation>
    <scope>NUCLEOTIDE SEQUENCE</scope>
    <source>
        <strain evidence="4">05753</strain>
    </source>
</reference>